<reference evidence="10" key="2">
    <citation type="journal article" date="2018" name="BMC Genomics">
        <title>A manually annotated Actinidia chinensis var. chinensis (kiwifruit) genome highlights the challenges associated with draft genomes and gene prediction in plants.</title>
        <authorList>
            <person name="Pilkington S.M."/>
            <person name="Crowhurst R."/>
            <person name="Hilario E."/>
            <person name="Nardozza S."/>
            <person name="Fraser L."/>
            <person name="Peng Y."/>
            <person name="Gunaseelan K."/>
            <person name="Simpson R."/>
            <person name="Tahir J."/>
            <person name="Deroles S.C."/>
            <person name="Templeton K."/>
            <person name="Luo Z."/>
            <person name="Davy M."/>
            <person name="Cheng C."/>
            <person name="McNeilage M."/>
            <person name="Scaglione D."/>
            <person name="Liu Y."/>
            <person name="Zhang Q."/>
            <person name="Datson P."/>
            <person name="De Silva N."/>
            <person name="Gardiner S.E."/>
            <person name="Bassett H."/>
            <person name="Chagne D."/>
            <person name="McCallum J."/>
            <person name="Dzierzon H."/>
            <person name="Deng C."/>
            <person name="Wang Y.Y."/>
            <person name="Barron L."/>
            <person name="Manako K."/>
            <person name="Bowen J."/>
            <person name="Foster T.M."/>
            <person name="Erridge Z.A."/>
            <person name="Tiffin H."/>
            <person name="Waite C.N."/>
            <person name="Davies K.M."/>
            <person name="Grierson E.P."/>
            <person name="Laing W.A."/>
            <person name="Kirk R."/>
            <person name="Chen X."/>
            <person name="Wood M."/>
            <person name="Montefiori M."/>
            <person name="Brummell D.A."/>
            <person name="Schwinn K.E."/>
            <person name="Catanach A."/>
            <person name="Fullerton C."/>
            <person name="Li D."/>
            <person name="Meiyalaghan S."/>
            <person name="Nieuwenhuizen N."/>
            <person name="Read N."/>
            <person name="Prakash R."/>
            <person name="Hunter D."/>
            <person name="Zhang H."/>
            <person name="McKenzie M."/>
            <person name="Knabel M."/>
            <person name="Harris A."/>
            <person name="Allan A.C."/>
            <person name="Gleave A."/>
            <person name="Chen A."/>
            <person name="Janssen B.J."/>
            <person name="Plunkett B."/>
            <person name="Ampomah-Dwamena C."/>
            <person name="Voogd C."/>
            <person name="Leif D."/>
            <person name="Lafferty D."/>
            <person name="Souleyre E.J.F."/>
            <person name="Varkonyi-Gasic E."/>
            <person name="Gambi F."/>
            <person name="Hanley J."/>
            <person name="Yao J.L."/>
            <person name="Cheung J."/>
            <person name="David K.M."/>
            <person name="Warren B."/>
            <person name="Marsh K."/>
            <person name="Snowden K.C."/>
            <person name="Lin-Wang K."/>
            <person name="Brian L."/>
            <person name="Martinez-Sanchez M."/>
            <person name="Wang M."/>
            <person name="Ileperuma N."/>
            <person name="Macnee N."/>
            <person name="Campin R."/>
            <person name="McAtee P."/>
            <person name="Drummond R.S.M."/>
            <person name="Espley R.V."/>
            <person name="Ireland H.S."/>
            <person name="Wu R."/>
            <person name="Atkinson R.G."/>
            <person name="Karunairetnam S."/>
            <person name="Bulley S."/>
            <person name="Chunkath S."/>
            <person name="Hanley Z."/>
            <person name="Storey R."/>
            <person name="Thrimawithana A.H."/>
            <person name="Thomson S."/>
            <person name="David C."/>
            <person name="Testolin R."/>
            <person name="Huang H."/>
            <person name="Hellens R.P."/>
            <person name="Schaffer R.J."/>
        </authorList>
    </citation>
    <scope>NUCLEOTIDE SEQUENCE [LARGE SCALE GENOMIC DNA]</scope>
    <source>
        <strain evidence="10">cv. Red5</strain>
    </source>
</reference>
<gene>
    <name evidence="9" type="ORF">CEY00_Acc25396</name>
</gene>
<evidence type="ECO:0000256" key="1">
    <source>
        <dbReference type="ARBA" id="ARBA00004123"/>
    </source>
</evidence>
<keyword evidence="7" id="KW-1133">Transmembrane helix</keyword>
<keyword evidence="2" id="KW-0805">Transcription regulation</keyword>
<comment type="subcellular location">
    <subcellularLocation>
        <location evidence="1">Nucleus</location>
    </subcellularLocation>
</comment>
<dbReference type="PANTHER" id="PTHR31744">
    <property type="entry name" value="PROTEIN CUP-SHAPED COTYLEDON 2-RELATED"/>
    <property type="match status" value="1"/>
</dbReference>
<evidence type="ECO:0000259" key="8">
    <source>
        <dbReference type="PROSITE" id="PS51005"/>
    </source>
</evidence>
<feature type="transmembrane region" description="Helical" evidence="7">
    <location>
        <begin position="511"/>
        <end position="536"/>
    </location>
</feature>
<proteinExistence type="predicted"/>
<evidence type="ECO:0000256" key="7">
    <source>
        <dbReference type="SAM" id="Phobius"/>
    </source>
</evidence>
<dbReference type="PANTHER" id="PTHR31744:SF210">
    <property type="entry name" value="NAC DOMAIN-CONTAINING PROTEIN 86-LIKE"/>
    <property type="match status" value="1"/>
</dbReference>
<dbReference type="SUPFAM" id="SSF101941">
    <property type="entry name" value="NAC domain"/>
    <property type="match status" value="1"/>
</dbReference>
<dbReference type="InterPro" id="IPR036093">
    <property type="entry name" value="NAC_dom_sf"/>
</dbReference>
<comment type="caution">
    <text evidence="9">The sequence shown here is derived from an EMBL/GenBank/DDBJ whole genome shotgun (WGS) entry which is preliminary data.</text>
</comment>
<dbReference type="GO" id="GO:0006355">
    <property type="term" value="P:regulation of DNA-templated transcription"/>
    <property type="evidence" value="ECO:0007669"/>
    <property type="project" value="InterPro"/>
</dbReference>
<reference evidence="9 10" key="1">
    <citation type="submission" date="2017-07" db="EMBL/GenBank/DDBJ databases">
        <title>An improved, manually edited Actinidia chinensis var. chinensis (kiwifruit) genome highlights the challenges associated with draft genomes and gene prediction in plants.</title>
        <authorList>
            <person name="Pilkington S."/>
            <person name="Crowhurst R."/>
            <person name="Hilario E."/>
            <person name="Nardozza S."/>
            <person name="Fraser L."/>
            <person name="Peng Y."/>
            <person name="Gunaseelan K."/>
            <person name="Simpson R."/>
            <person name="Tahir J."/>
            <person name="Deroles S."/>
            <person name="Templeton K."/>
            <person name="Luo Z."/>
            <person name="Davy M."/>
            <person name="Cheng C."/>
            <person name="Mcneilage M."/>
            <person name="Scaglione D."/>
            <person name="Liu Y."/>
            <person name="Zhang Q."/>
            <person name="Datson P."/>
            <person name="De Silva N."/>
            <person name="Gardiner S."/>
            <person name="Bassett H."/>
            <person name="Chagne D."/>
            <person name="Mccallum J."/>
            <person name="Dzierzon H."/>
            <person name="Deng C."/>
            <person name="Wang Y.-Y."/>
            <person name="Barron N."/>
            <person name="Manako K."/>
            <person name="Bowen J."/>
            <person name="Foster T."/>
            <person name="Erridge Z."/>
            <person name="Tiffin H."/>
            <person name="Waite C."/>
            <person name="Davies K."/>
            <person name="Grierson E."/>
            <person name="Laing W."/>
            <person name="Kirk R."/>
            <person name="Chen X."/>
            <person name="Wood M."/>
            <person name="Montefiori M."/>
            <person name="Brummell D."/>
            <person name="Schwinn K."/>
            <person name="Catanach A."/>
            <person name="Fullerton C."/>
            <person name="Li D."/>
            <person name="Meiyalaghan S."/>
            <person name="Nieuwenhuizen N."/>
            <person name="Read N."/>
            <person name="Prakash R."/>
            <person name="Hunter D."/>
            <person name="Zhang H."/>
            <person name="Mckenzie M."/>
            <person name="Knabel M."/>
            <person name="Harris A."/>
            <person name="Allan A."/>
            <person name="Chen A."/>
            <person name="Janssen B."/>
            <person name="Plunkett B."/>
            <person name="Dwamena C."/>
            <person name="Voogd C."/>
            <person name="Leif D."/>
            <person name="Lafferty D."/>
            <person name="Souleyre E."/>
            <person name="Varkonyi-Gasic E."/>
            <person name="Gambi F."/>
            <person name="Hanley J."/>
            <person name="Yao J.-L."/>
            <person name="Cheung J."/>
            <person name="David K."/>
            <person name="Warren B."/>
            <person name="Marsh K."/>
            <person name="Snowden K."/>
            <person name="Lin-Wang K."/>
            <person name="Brian L."/>
            <person name="Martinez-Sanchez M."/>
            <person name="Wang M."/>
            <person name="Ileperuma N."/>
            <person name="Macnee N."/>
            <person name="Campin R."/>
            <person name="Mcatee P."/>
            <person name="Drummond R."/>
            <person name="Espley R."/>
            <person name="Ireland H."/>
            <person name="Wu R."/>
            <person name="Atkinson R."/>
            <person name="Karunairetnam S."/>
            <person name="Bulley S."/>
            <person name="Chunkath S."/>
            <person name="Hanley Z."/>
            <person name="Storey R."/>
            <person name="Thrimawithana A."/>
            <person name="Thomson S."/>
            <person name="David C."/>
            <person name="Testolin R."/>
        </authorList>
    </citation>
    <scope>NUCLEOTIDE SEQUENCE [LARGE SCALE GENOMIC DNA]</scope>
    <source>
        <strain evidence="10">cv. Red5</strain>
        <tissue evidence="9">Young leaf</tissue>
    </source>
</reference>
<keyword evidence="10" id="KW-1185">Reference proteome</keyword>
<evidence type="ECO:0000313" key="10">
    <source>
        <dbReference type="Proteomes" id="UP000241394"/>
    </source>
</evidence>
<dbReference type="Proteomes" id="UP000241394">
    <property type="component" value="Chromosome LG22"/>
</dbReference>
<name>A0A2R6PYN5_ACTCC</name>
<feature type="domain" description="NAC" evidence="8">
    <location>
        <begin position="8"/>
        <end position="158"/>
    </location>
</feature>
<keyword evidence="4" id="KW-0804">Transcription</keyword>
<dbReference type="EMBL" id="NKQK01000022">
    <property type="protein sequence ID" value="PSR98870.1"/>
    <property type="molecule type" value="Genomic_DNA"/>
</dbReference>
<feature type="region of interest" description="Disordered" evidence="6">
    <location>
        <begin position="369"/>
        <end position="417"/>
    </location>
</feature>
<keyword evidence="3" id="KW-0238">DNA-binding</keyword>
<dbReference type="GO" id="GO:0003677">
    <property type="term" value="F:DNA binding"/>
    <property type="evidence" value="ECO:0007669"/>
    <property type="project" value="UniProtKB-KW"/>
</dbReference>
<keyword evidence="5" id="KW-0539">Nucleus</keyword>
<feature type="compositionally biased region" description="Polar residues" evidence="6">
    <location>
        <begin position="396"/>
        <end position="412"/>
    </location>
</feature>
<feature type="compositionally biased region" description="Polar residues" evidence="6">
    <location>
        <begin position="373"/>
        <end position="389"/>
    </location>
</feature>
<dbReference type="AlphaFoldDB" id="A0A2R6PYN5"/>
<dbReference type="OrthoDB" id="777252at2759"/>
<evidence type="ECO:0000256" key="3">
    <source>
        <dbReference type="ARBA" id="ARBA00023125"/>
    </source>
</evidence>
<dbReference type="FunCoup" id="A0A2R6PYN5">
    <property type="interactions" value="5529"/>
</dbReference>
<evidence type="ECO:0000256" key="4">
    <source>
        <dbReference type="ARBA" id="ARBA00023163"/>
    </source>
</evidence>
<accession>A0A2R6PYN5</accession>
<sequence>MALDKASLAPGFRFHPTDEELVVYYLKRKISGKPFRFDAIAEIDVYKSEPSDLPDKSRLKSKDLEWYFFSFLDKKYGNGSRTNRATERGYWKTTGKDRPVLHKAQTVGMKKTLVYHSGRAPRGERTNWVMHEYRLIDEQLEKSGNFQDVFVLCRIFQKSGSGPKNGEQYGAPFIEEEWVEEELVMVPGNEAAEDDDAYVNGNDIDQIFGVNIPSEDVPPLPFSFYYGDDSSNVQKHVDFVDGAQKLLVPDSESYYSPEQPTDTKLLDFPVENHMVTTPVKDEYTGEPSNTVNSVDADYLLDEPFFDATSYFPFGFEEFLETNDLSNPIEVDGYDALCEHFTFFDPEAFDASMMTGSESIETKQALFQKPVSDGAQQESIGSQQQLSQGHGNDIACSANQKPGNSGSGTQSSAVKKASRMLGDIDAPPAFASEFPEKGAALLLNSASHSSNPVHTVARMIHIGDMARTYWSLEKRPDYNILLSLALSKNDANSASLEPMAGIHTGKVGSIMAWGWLYLFFVWALILSASCKIGSYFYKGNAA</sequence>
<dbReference type="InterPro" id="IPR003441">
    <property type="entry name" value="NAC-dom"/>
</dbReference>
<dbReference type="InParanoid" id="A0A2R6PYN5"/>
<dbReference type="GO" id="GO:0005634">
    <property type="term" value="C:nucleus"/>
    <property type="evidence" value="ECO:0007669"/>
    <property type="project" value="UniProtKB-SubCell"/>
</dbReference>
<evidence type="ECO:0000256" key="6">
    <source>
        <dbReference type="SAM" id="MobiDB-lite"/>
    </source>
</evidence>
<evidence type="ECO:0000313" key="9">
    <source>
        <dbReference type="EMBL" id="PSR98870.1"/>
    </source>
</evidence>
<dbReference type="Pfam" id="PF02365">
    <property type="entry name" value="NAM"/>
    <property type="match status" value="1"/>
</dbReference>
<dbReference type="Gramene" id="PSR98870">
    <property type="protein sequence ID" value="PSR98870"/>
    <property type="gene ID" value="CEY00_Acc25396"/>
</dbReference>
<organism evidence="9 10">
    <name type="scientific">Actinidia chinensis var. chinensis</name>
    <name type="common">Chinese soft-hair kiwi</name>
    <dbReference type="NCBI Taxonomy" id="1590841"/>
    <lineage>
        <taxon>Eukaryota</taxon>
        <taxon>Viridiplantae</taxon>
        <taxon>Streptophyta</taxon>
        <taxon>Embryophyta</taxon>
        <taxon>Tracheophyta</taxon>
        <taxon>Spermatophyta</taxon>
        <taxon>Magnoliopsida</taxon>
        <taxon>eudicotyledons</taxon>
        <taxon>Gunneridae</taxon>
        <taxon>Pentapetalae</taxon>
        <taxon>asterids</taxon>
        <taxon>Ericales</taxon>
        <taxon>Actinidiaceae</taxon>
        <taxon>Actinidia</taxon>
    </lineage>
</organism>
<protein>
    <submittedName>
        <fullName evidence="9">NAC domain-containing protein</fullName>
    </submittedName>
</protein>
<evidence type="ECO:0000256" key="5">
    <source>
        <dbReference type="ARBA" id="ARBA00023242"/>
    </source>
</evidence>
<dbReference type="Gene3D" id="2.170.150.80">
    <property type="entry name" value="NAC domain"/>
    <property type="match status" value="1"/>
</dbReference>
<keyword evidence="7" id="KW-0472">Membrane</keyword>
<evidence type="ECO:0000256" key="2">
    <source>
        <dbReference type="ARBA" id="ARBA00023015"/>
    </source>
</evidence>
<dbReference type="PROSITE" id="PS51005">
    <property type="entry name" value="NAC"/>
    <property type="match status" value="1"/>
</dbReference>
<dbReference type="STRING" id="1590841.A0A2R6PYN5"/>
<dbReference type="OMA" id="GWPLGKH"/>
<keyword evidence="7" id="KW-0812">Transmembrane</keyword>
<dbReference type="FunFam" id="2.170.150.80:FF:000002">
    <property type="entry name" value="Nac domain-containing protein 86"/>
    <property type="match status" value="1"/>
</dbReference>